<keyword evidence="3" id="KW-1185">Reference proteome</keyword>
<evidence type="ECO:0000256" key="1">
    <source>
        <dbReference type="SAM" id="MobiDB-lite"/>
    </source>
</evidence>
<organism evidence="2 3">
    <name type="scientific">Triparma retinervis</name>
    <dbReference type="NCBI Taxonomy" id="2557542"/>
    <lineage>
        <taxon>Eukaryota</taxon>
        <taxon>Sar</taxon>
        <taxon>Stramenopiles</taxon>
        <taxon>Ochrophyta</taxon>
        <taxon>Bolidophyceae</taxon>
        <taxon>Parmales</taxon>
        <taxon>Triparmaceae</taxon>
        <taxon>Triparma</taxon>
    </lineage>
</organism>
<comment type="caution">
    <text evidence="2">The sequence shown here is derived from an EMBL/GenBank/DDBJ whole genome shotgun (WGS) entry which is preliminary data.</text>
</comment>
<dbReference type="AlphaFoldDB" id="A0A9W7A9A6"/>
<feature type="compositionally biased region" description="Acidic residues" evidence="1">
    <location>
        <begin position="243"/>
        <end position="263"/>
    </location>
</feature>
<evidence type="ECO:0000313" key="2">
    <source>
        <dbReference type="EMBL" id="GMH68097.1"/>
    </source>
</evidence>
<proteinExistence type="predicted"/>
<name>A0A9W7A9A6_9STRA</name>
<protein>
    <submittedName>
        <fullName evidence="2">Uncharacterized protein</fullName>
    </submittedName>
</protein>
<accession>A0A9W7A9A6</accession>
<feature type="non-terminal residue" evidence="2">
    <location>
        <position position="1"/>
    </location>
</feature>
<sequence>LSRLSGGGEEIVAEFGAGWAFKGNGREDTIREVVKRGGGLGIVREGRGGHGGPGGVNVFEIVVGEIQASWKVEEVEEVWGWAEDIDVREGGNNRREVVEAKLVQVGYVSKILKGLREPREREKTVRMTAGMRPKKGVMKGWDGVMIIEAVLRGVGDVARGGERNGGFGVGKSVDWALLEAMIGGGCLARVGKRDSDQEKEKREQLEREIYDEASLLAESGVPWGQDLGSKICNAMESGKAREEEEEEEEEVVVVDGGGGEDGDILVEAVKNN</sequence>
<evidence type="ECO:0000313" key="3">
    <source>
        <dbReference type="Proteomes" id="UP001165082"/>
    </source>
</evidence>
<dbReference type="OrthoDB" id="10557819at2759"/>
<gene>
    <name evidence="2" type="ORF">TrRE_jg632</name>
</gene>
<dbReference type="Proteomes" id="UP001165082">
    <property type="component" value="Unassembled WGS sequence"/>
</dbReference>
<feature type="region of interest" description="Disordered" evidence="1">
    <location>
        <begin position="236"/>
        <end position="263"/>
    </location>
</feature>
<reference evidence="2" key="1">
    <citation type="submission" date="2022-07" db="EMBL/GenBank/DDBJ databases">
        <title>Genome analysis of Parmales, a sister group of diatoms, reveals the evolutionary specialization of diatoms from phago-mixotrophs to photoautotrophs.</title>
        <authorList>
            <person name="Ban H."/>
            <person name="Sato S."/>
            <person name="Yoshikawa S."/>
            <person name="Kazumasa Y."/>
            <person name="Nakamura Y."/>
            <person name="Ichinomiya M."/>
            <person name="Saitoh K."/>
            <person name="Sato N."/>
            <person name="Blanc-Mathieu R."/>
            <person name="Endo H."/>
            <person name="Kuwata A."/>
            <person name="Ogata H."/>
        </authorList>
    </citation>
    <scope>NUCLEOTIDE SEQUENCE</scope>
</reference>
<dbReference type="EMBL" id="BRXZ01004083">
    <property type="protein sequence ID" value="GMH68097.1"/>
    <property type="molecule type" value="Genomic_DNA"/>
</dbReference>